<dbReference type="SUPFAM" id="SSF46689">
    <property type="entry name" value="Homeodomain-like"/>
    <property type="match status" value="1"/>
</dbReference>
<dbReference type="EMBL" id="CABIJS010000177">
    <property type="protein sequence ID" value="VUZ45412.1"/>
    <property type="molecule type" value="Genomic_DNA"/>
</dbReference>
<gene>
    <name evidence="5" type="ORF">WMSIL1_LOCUS5500</name>
</gene>
<dbReference type="GO" id="GO:0003677">
    <property type="term" value="F:DNA binding"/>
    <property type="evidence" value="ECO:0007669"/>
    <property type="project" value="UniProtKB-UniRule"/>
</dbReference>
<evidence type="ECO:0000256" key="3">
    <source>
        <dbReference type="SAM" id="MobiDB-lite"/>
    </source>
</evidence>
<evidence type="ECO:0000259" key="4">
    <source>
        <dbReference type="PROSITE" id="PS50071"/>
    </source>
</evidence>
<dbReference type="Proteomes" id="UP000321570">
    <property type="component" value="Unassembled WGS sequence"/>
</dbReference>
<keyword evidence="1 2" id="KW-0371">Homeobox</keyword>
<feature type="region of interest" description="Disordered" evidence="3">
    <location>
        <begin position="271"/>
        <end position="303"/>
    </location>
</feature>
<feature type="region of interest" description="Disordered" evidence="3">
    <location>
        <begin position="218"/>
        <end position="248"/>
    </location>
</feature>
<dbReference type="Gene3D" id="1.10.10.60">
    <property type="entry name" value="Homeodomain-like"/>
    <property type="match status" value="1"/>
</dbReference>
<feature type="compositionally biased region" description="Basic and acidic residues" evidence="3">
    <location>
        <begin position="385"/>
        <end position="396"/>
    </location>
</feature>
<feature type="region of interest" description="Disordered" evidence="3">
    <location>
        <begin position="329"/>
        <end position="353"/>
    </location>
</feature>
<dbReference type="AlphaFoldDB" id="A0A564YDQ6"/>
<feature type="region of interest" description="Disordered" evidence="3">
    <location>
        <begin position="1"/>
        <end position="34"/>
    </location>
</feature>
<keyword evidence="1 2" id="KW-0539">Nucleus</keyword>
<dbReference type="InterPro" id="IPR001356">
    <property type="entry name" value="HD"/>
</dbReference>
<reference evidence="5 6" key="1">
    <citation type="submission" date="2019-07" db="EMBL/GenBank/DDBJ databases">
        <authorList>
            <person name="Jastrzebski P J."/>
            <person name="Paukszto L."/>
            <person name="Jastrzebski P J."/>
        </authorList>
    </citation>
    <scope>NUCLEOTIDE SEQUENCE [LARGE SCALE GENOMIC DNA]</scope>
    <source>
        <strain evidence="5 6">WMS-il1</strain>
    </source>
</reference>
<evidence type="ECO:0000313" key="6">
    <source>
        <dbReference type="Proteomes" id="UP000321570"/>
    </source>
</evidence>
<protein>
    <recommendedName>
        <fullName evidence="4">Homeobox domain-containing protein</fullName>
    </recommendedName>
</protein>
<dbReference type="PROSITE" id="PS50071">
    <property type="entry name" value="HOMEOBOX_2"/>
    <property type="match status" value="1"/>
</dbReference>
<sequence length="547" mass="60427">MEFATSSSKVTSQSSTVVPQISSSGQTLSVLSPSSSIDTIVGGDSAHLIKKPVYNPKRQRGPDISKSFQNDTIMNIMLEDPYGFERILPDRKIRFVASHSSSAKENVKTNGETSFNLSRMPQHYPEDETEQVSTYLFQNTPDLNGEMKNSLMVSHAPSEQHTLSMLSGHKSPPEDRNLPSSFPPSEDAPGIAFNASNNGVNSKYFMGIEIPGFELSDSEMPYHKSPPEDRNLPSSFPPSEDAPGIAFNASNNGVNSKYFMGIEIPGFELSDSEMPYHKSPPEDRNLPSSFPPSEDAPDAPGIAFNASNNGVNSKYFMGIEIPGFELSDSEMPYHKSPPEDRNLPSSFPPSEDAPGIAFNASNNGVNSKYFMGIEIPGFELSDSEMPYHKSPPEDRNLPSSFPPSEDPPGIAFNASNNGVNSKYYMEIQTSTALDSLSQHVPTENTVQIAIPSGKPLASNLPSKSKRAPVQSTDVVNLNSLNLPPIMPNSFTRYYEKGRLSHYQRVVLEQIYRQYKDFSLKLREELARKLRLPEQTIVIWLRKRRSAA</sequence>
<feature type="domain" description="Homeobox" evidence="4">
    <location>
        <begin position="490"/>
        <end position="547"/>
    </location>
</feature>
<accession>A0A564YDQ6</accession>
<evidence type="ECO:0000313" key="5">
    <source>
        <dbReference type="EMBL" id="VUZ45412.1"/>
    </source>
</evidence>
<feature type="compositionally biased region" description="Basic and acidic residues" evidence="3">
    <location>
        <begin position="274"/>
        <end position="285"/>
    </location>
</feature>
<evidence type="ECO:0000256" key="1">
    <source>
        <dbReference type="PROSITE-ProRule" id="PRU00108"/>
    </source>
</evidence>
<feature type="compositionally biased region" description="Basic and acidic residues" evidence="3">
    <location>
        <begin position="331"/>
        <end position="342"/>
    </location>
</feature>
<dbReference type="Pfam" id="PF00046">
    <property type="entry name" value="Homeodomain"/>
    <property type="match status" value="1"/>
</dbReference>
<dbReference type="InterPro" id="IPR009057">
    <property type="entry name" value="Homeodomain-like_sf"/>
</dbReference>
<proteinExistence type="predicted"/>
<dbReference type="CDD" id="cd00086">
    <property type="entry name" value="homeodomain"/>
    <property type="match status" value="1"/>
</dbReference>
<keyword evidence="6" id="KW-1185">Reference proteome</keyword>
<feature type="compositionally biased region" description="Low complexity" evidence="3">
    <location>
        <begin position="1"/>
        <end position="24"/>
    </location>
</feature>
<dbReference type="GO" id="GO:0005634">
    <property type="term" value="C:nucleus"/>
    <property type="evidence" value="ECO:0007669"/>
    <property type="project" value="UniProtKB-SubCell"/>
</dbReference>
<feature type="compositionally biased region" description="Polar residues" evidence="3">
    <location>
        <begin position="25"/>
        <end position="34"/>
    </location>
</feature>
<feature type="region of interest" description="Disordered" evidence="3">
    <location>
        <begin position="156"/>
        <end position="190"/>
    </location>
</feature>
<feature type="compositionally biased region" description="Basic and acidic residues" evidence="3">
    <location>
        <begin position="220"/>
        <end position="231"/>
    </location>
</feature>
<organism evidence="5 6">
    <name type="scientific">Hymenolepis diminuta</name>
    <name type="common">Rat tapeworm</name>
    <dbReference type="NCBI Taxonomy" id="6216"/>
    <lineage>
        <taxon>Eukaryota</taxon>
        <taxon>Metazoa</taxon>
        <taxon>Spiralia</taxon>
        <taxon>Lophotrochozoa</taxon>
        <taxon>Platyhelminthes</taxon>
        <taxon>Cestoda</taxon>
        <taxon>Eucestoda</taxon>
        <taxon>Cyclophyllidea</taxon>
        <taxon>Hymenolepididae</taxon>
        <taxon>Hymenolepis</taxon>
    </lineage>
</organism>
<name>A0A564YDQ6_HYMDI</name>
<keyword evidence="1 2" id="KW-0238">DNA-binding</keyword>
<evidence type="ECO:0000256" key="2">
    <source>
        <dbReference type="RuleBase" id="RU000682"/>
    </source>
</evidence>
<feature type="region of interest" description="Disordered" evidence="3">
    <location>
        <begin position="383"/>
        <end position="408"/>
    </location>
</feature>
<comment type="subcellular location">
    <subcellularLocation>
        <location evidence="1 2">Nucleus</location>
    </subcellularLocation>
</comment>